<dbReference type="Gene3D" id="1.10.287.810">
    <property type="entry name" value="Mitochondrial import inner membrane translocase subunit tim13 like domains"/>
    <property type="match status" value="1"/>
</dbReference>
<evidence type="ECO:0000259" key="9">
    <source>
        <dbReference type="Pfam" id="PF02953"/>
    </source>
</evidence>
<keyword evidence="1 8" id="KW-0813">Transport</keyword>
<dbReference type="PANTHER" id="PTHR13172">
    <property type="entry name" value="MITOCHONDRIAL IMPORT INNER MEMBRANE TRANSLOCASE SUBUNIT TIM9B"/>
    <property type="match status" value="1"/>
</dbReference>
<name>A0AAD5R696_PARTN</name>
<keyword evidence="8" id="KW-0143">Chaperone</keyword>
<dbReference type="GO" id="GO:0046872">
    <property type="term" value="F:metal ion binding"/>
    <property type="evidence" value="ECO:0007669"/>
    <property type="project" value="UniProtKB-KW"/>
</dbReference>
<evidence type="ECO:0000256" key="3">
    <source>
        <dbReference type="ARBA" id="ARBA00022833"/>
    </source>
</evidence>
<evidence type="ECO:0000256" key="2">
    <source>
        <dbReference type="ARBA" id="ARBA00022723"/>
    </source>
</evidence>
<organism evidence="10 11">
    <name type="scientific">Parelaphostrongylus tenuis</name>
    <name type="common">Meningeal worm</name>
    <dbReference type="NCBI Taxonomy" id="148309"/>
    <lineage>
        <taxon>Eukaryota</taxon>
        <taxon>Metazoa</taxon>
        <taxon>Ecdysozoa</taxon>
        <taxon>Nematoda</taxon>
        <taxon>Chromadorea</taxon>
        <taxon>Rhabditida</taxon>
        <taxon>Rhabditina</taxon>
        <taxon>Rhabditomorpha</taxon>
        <taxon>Strongyloidea</taxon>
        <taxon>Metastrongylidae</taxon>
        <taxon>Parelaphostrongylus</taxon>
    </lineage>
</organism>
<keyword evidence="5 8" id="KW-0811">Translocation</keyword>
<dbReference type="SUPFAM" id="SSF144122">
    <property type="entry name" value="Tim10-like"/>
    <property type="match status" value="1"/>
</dbReference>
<protein>
    <recommendedName>
        <fullName evidence="8">Mitochondrial import inner membrane translocase subunit</fullName>
    </recommendedName>
</protein>
<comment type="subunit">
    <text evidence="8">Heterohexamer.</text>
</comment>
<comment type="subcellular location">
    <subcellularLocation>
        <location evidence="8">Mitochondrion inner membrane</location>
        <topology evidence="8">Peripheral membrane protein</topology>
        <orientation evidence="8">Intermembrane side</orientation>
    </subcellularLocation>
</comment>
<sequence>MATPAATDTDLKTFRDFLMQYNNVTEQCFGACVNDLTARSITEKEEKCSINCLDKYLKMTQRVSLRFQIPVPVAFSSFVRLLLKRHRILVDTSSPTNIEDSLDVGSIGRSLFTGGLLWKSAPRGAVTASAKKNGL</sequence>
<comment type="caution">
    <text evidence="10">The sequence shown here is derived from an EMBL/GenBank/DDBJ whole genome shotgun (WGS) entry which is preliminary data.</text>
</comment>
<evidence type="ECO:0000256" key="1">
    <source>
        <dbReference type="ARBA" id="ARBA00022448"/>
    </source>
</evidence>
<evidence type="ECO:0000256" key="8">
    <source>
        <dbReference type="RuleBase" id="RU367043"/>
    </source>
</evidence>
<keyword evidence="8" id="KW-0472">Membrane</keyword>
<comment type="function">
    <text evidence="8">Mitochondrial intermembrane chaperone that participates in the import and insertion of some multi-pass transmembrane proteins into the mitochondrial inner membrane. Also required for the transfer of beta-barrel precursors from the TOM complex to the sorting and assembly machinery (SAM complex) of the outer membrane. Acts as a chaperone-like protein that protects the hydrophobic precursors from aggregation and guide them through the mitochondrial intermembrane space.</text>
</comment>
<keyword evidence="7 8" id="KW-1015">Disulfide bond</keyword>
<evidence type="ECO:0000256" key="7">
    <source>
        <dbReference type="ARBA" id="ARBA00023157"/>
    </source>
</evidence>
<reference evidence="10" key="1">
    <citation type="submission" date="2021-06" db="EMBL/GenBank/DDBJ databases">
        <title>Parelaphostrongylus tenuis whole genome reference sequence.</title>
        <authorList>
            <person name="Garwood T.J."/>
            <person name="Larsen P.A."/>
            <person name="Fountain-Jones N.M."/>
            <person name="Garbe J.R."/>
            <person name="Macchietto M.G."/>
            <person name="Kania S.A."/>
            <person name="Gerhold R.W."/>
            <person name="Richards J.E."/>
            <person name="Wolf T.M."/>
        </authorList>
    </citation>
    <scope>NUCLEOTIDE SEQUENCE</scope>
    <source>
        <strain evidence="10">MNPRO001-30</strain>
        <tissue evidence="10">Meninges</tissue>
    </source>
</reference>
<evidence type="ECO:0000256" key="4">
    <source>
        <dbReference type="ARBA" id="ARBA00022927"/>
    </source>
</evidence>
<dbReference type="GO" id="GO:0015031">
    <property type="term" value="P:protein transport"/>
    <property type="evidence" value="ECO:0007669"/>
    <property type="project" value="UniProtKB-KW"/>
</dbReference>
<feature type="domain" description="Tim10-like" evidence="9">
    <location>
        <begin position="12"/>
        <end position="68"/>
    </location>
</feature>
<dbReference type="InterPro" id="IPR035427">
    <property type="entry name" value="Tim10-like_dom_sf"/>
</dbReference>
<dbReference type="AlphaFoldDB" id="A0AAD5R696"/>
<keyword evidence="4 8" id="KW-0653">Protein transport</keyword>
<dbReference type="InterPro" id="IPR004217">
    <property type="entry name" value="Tim10-like"/>
</dbReference>
<dbReference type="Pfam" id="PF02953">
    <property type="entry name" value="zf-Tim10_DDP"/>
    <property type="match status" value="1"/>
</dbReference>
<dbReference type="InterPro" id="IPR050673">
    <property type="entry name" value="Mito_inner_translocase_sub"/>
</dbReference>
<evidence type="ECO:0000313" key="10">
    <source>
        <dbReference type="EMBL" id="KAJ1370483.1"/>
    </source>
</evidence>
<keyword evidence="6 8" id="KW-0496">Mitochondrion</keyword>
<accession>A0AAD5R696</accession>
<keyword evidence="3" id="KW-0862">Zinc</keyword>
<keyword evidence="8" id="KW-0999">Mitochondrion inner membrane</keyword>
<comment type="similarity">
    <text evidence="8">Belongs to the small Tim family.</text>
</comment>
<keyword evidence="11" id="KW-1185">Reference proteome</keyword>
<dbReference type="Proteomes" id="UP001196413">
    <property type="component" value="Unassembled WGS sequence"/>
</dbReference>
<evidence type="ECO:0000256" key="5">
    <source>
        <dbReference type="ARBA" id="ARBA00023010"/>
    </source>
</evidence>
<proteinExistence type="inferred from homology"/>
<keyword evidence="2" id="KW-0479">Metal-binding</keyword>
<dbReference type="EMBL" id="JAHQIW010006785">
    <property type="protein sequence ID" value="KAJ1370483.1"/>
    <property type="molecule type" value="Genomic_DNA"/>
</dbReference>
<evidence type="ECO:0000256" key="6">
    <source>
        <dbReference type="ARBA" id="ARBA00023128"/>
    </source>
</evidence>
<comment type="domain">
    <text evidence="8">The twin CX3C motif contains 4 conserved Cys residues that form 2 disulfide bonds in the mitochondrial intermembrane space.</text>
</comment>
<dbReference type="GO" id="GO:0005743">
    <property type="term" value="C:mitochondrial inner membrane"/>
    <property type="evidence" value="ECO:0007669"/>
    <property type="project" value="UniProtKB-SubCell"/>
</dbReference>
<evidence type="ECO:0000313" key="11">
    <source>
        <dbReference type="Proteomes" id="UP001196413"/>
    </source>
</evidence>
<gene>
    <name evidence="10" type="ORF">KIN20_032211</name>
</gene>